<proteinExistence type="predicted"/>
<dbReference type="SMART" id="SM00422">
    <property type="entry name" value="HTH_MERR"/>
    <property type="match status" value="1"/>
</dbReference>
<protein>
    <submittedName>
        <fullName evidence="3">MerR family transcriptional regulator</fullName>
    </submittedName>
</protein>
<feature type="domain" description="HTH merR-type" evidence="2">
    <location>
        <begin position="1"/>
        <end position="68"/>
    </location>
</feature>
<dbReference type="InterPro" id="IPR047057">
    <property type="entry name" value="MerR_fam"/>
</dbReference>
<dbReference type="SUPFAM" id="SSF46955">
    <property type="entry name" value="Putative DNA-binding domain"/>
    <property type="match status" value="1"/>
</dbReference>
<dbReference type="PANTHER" id="PTHR30204:SF97">
    <property type="entry name" value="MERR FAMILY REGULATORY PROTEIN"/>
    <property type="match status" value="1"/>
</dbReference>
<dbReference type="CDD" id="cd01282">
    <property type="entry name" value="HTH_MerR-like_sg3"/>
    <property type="match status" value="1"/>
</dbReference>
<dbReference type="InterPro" id="IPR000551">
    <property type="entry name" value="MerR-type_HTH_dom"/>
</dbReference>
<dbReference type="RefSeq" id="WP_331212865.1">
    <property type="nucleotide sequence ID" value="NZ_JAZGQK010000003.1"/>
</dbReference>
<dbReference type="PROSITE" id="PS50937">
    <property type="entry name" value="HTH_MERR_2"/>
    <property type="match status" value="1"/>
</dbReference>
<organism evidence="3 4">
    <name type="scientific">Plantactinospora sonchi</name>
    <dbReference type="NCBI Taxonomy" id="1544735"/>
    <lineage>
        <taxon>Bacteria</taxon>
        <taxon>Bacillati</taxon>
        <taxon>Actinomycetota</taxon>
        <taxon>Actinomycetes</taxon>
        <taxon>Micromonosporales</taxon>
        <taxon>Micromonosporaceae</taxon>
        <taxon>Plantactinospora</taxon>
    </lineage>
</organism>
<keyword evidence="4" id="KW-1185">Reference proteome</keyword>
<evidence type="ECO:0000313" key="3">
    <source>
        <dbReference type="EMBL" id="MEE6257750.1"/>
    </source>
</evidence>
<comment type="caution">
    <text evidence="3">The sequence shown here is derived from an EMBL/GenBank/DDBJ whole genome shotgun (WGS) entry which is preliminary data.</text>
</comment>
<evidence type="ECO:0000259" key="2">
    <source>
        <dbReference type="PROSITE" id="PS50937"/>
    </source>
</evidence>
<dbReference type="PRINTS" id="PR00040">
    <property type="entry name" value="HTHMERR"/>
</dbReference>
<dbReference type="InterPro" id="IPR009061">
    <property type="entry name" value="DNA-bd_dom_put_sf"/>
</dbReference>
<keyword evidence="1" id="KW-0238">DNA-binding</keyword>
<dbReference type="Gene3D" id="1.10.1660.10">
    <property type="match status" value="1"/>
</dbReference>
<dbReference type="Pfam" id="PF13411">
    <property type="entry name" value="MerR_1"/>
    <property type="match status" value="1"/>
</dbReference>
<dbReference type="Proteomes" id="UP001332243">
    <property type="component" value="Unassembled WGS sequence"/>
</dbReference>
<sequence>MRIGELARRTGVSERALRYYEEQGLLRPERRASGYRVYHQDDVRQVRHIRLLLAAGLNTGTIAEILPCMLADDDTLVPGCPEVAEILLQDRDRLSSAIEGLSAARRILDAIIAGGRTVDVSDPVGEAVG</sequence>
<gene>
    <name evidence="3" type="ORF">V1633_04495</name>
</gene>
<reference evidence="3 4" key="1">
    <citation type="submission" date="2024-01" db="EMBL/GenBank/DDBJ databases">
        <title>Genome insights into Plantactinospora sonchi sp. nov.</title>
        <authorList>
            <person name="Wang L."/>
        </authorList>
    </citation>
    <scope>NUCLEOTIDE SEQUENCE [LARGE SCALE GENOMIC DNA]</scope>
    <source>
        <strain evidence="3 4">NEAU-QY2</strain>
    </source>
</reference>
<dbReference type="PANTHER" id="PTHR30204">
    <property type="entry name" value="REDOX-CYCLING DRUG-SENSING TRANSCRIPTIONAL ACTIVATOR SOXR"/>
    <property type="match status" value="1"/>
</dbReference>
<evidence type="ECO:0000256" key="1">
    <source>
        <dbReference type="ARBA" id="ARBA00023125"/>
    </source>
</evidence>
<dbReference type="EMBL" id="JAZGQK010000003">
    <property type="protein sequence ID" value="MEE6257750.1"/>
    <property type="molecule type" value="Genomic_DNA"/>
</dbReference>
<accession>A0ABU7RMQ7</accession>
<name>A0ABU7RMQ7_9ACTN</name>
<evidence type="ECO:0000313" key="4">
    <source>
        <dbReference type="Proteomes" id="UP001332243"/>
    </source>
</evidence>
<dbReference type="PROSITE" id="PS00552">
    <property type="entry name" value="HTH_MERR_1"/>
    <property type="match status" value="1"/>
</dbReference>